<feature type="transmembrane region" description="Helical" evidence="5">
    <location>
        <begin position="236"/>
        <end position="258"/>
    </location>
</feature>
<organism evidence="6 7">
    <name type="scientific">Candidatus Methanocrinis alkalitolerans</name>
    <dbReference type="NCBI Taxonomy" id="3033395"/>
    <lineage>
        <taxon>Archaea</taxon>
        <taxon>Methanobacteriati</taxon>
        <taxon>Methanobacteriota</taxon>
        <taxon>Stenosarchaea group</taxon>
        <taxon>Methanomicrobia</taxon>
        <taxon>Methanotrichales</taxon>
        <taxon>Methanotrichaceae</taxon>
        <taxon>Methanocrinis</taxon>
    </lineage>
</organism>
<gene>
    <name evidence="6" type="ORF">P0O24_09035</name>
</gene>
<feature type="transmembrane region" description="Helical" evidence="5">
    <location>
        <begin position="144"/>
        <end position="167"/>
    </location>
</feature>
<dbReference type="InterPro" id="IPR004710">
    <property type="entry name" value="Bilac:Na_transpt"/>
</dbReference>
<sequence length="326" mass="33875">MAAGRDDVMKAAISLNFLSQIASRYFAFLVLLAAAIGLLRPSTFRIALPHIPLLLGVIMFGMGMTLQAEEFWEILARPKEVATGVAAQYTVMPLLAYGIAEAFQLPGEIAVGVVLLGACPGGTASNVITFIARGDVALSVAMTTASTLISPIMTPLITLLLAGAWAPVPVGELFVSALKIVLIPVLLGLAAHLYFQEAADRWIGALPLVSVATIAVVIGAIVGANADLIRSAASTIFAVVILHNLLGLLLGYGAGSALGMAEPKRRAMAVEVGMQNSGLAAALAMATFNPAAAIPGAVFSVWHNISGPILANWWTRGGDDRISEIR</sequence>
<evidence type="ECO:0000256" key="5">
    <source>
        <dbReference type="SAM" id="Phobius"/>
    </source>
</evidence>
<feature type="transmembrane region" description="Helical" evidence="5">
    <location>
        <begin position="173"/>
        <end position="195"/>
    </location>
</feature>
<comment type="subcellular location">
    <subcellularLocation>
        <location evidence="1">Membrane</location>
        <topology evidence="1">Multi-pass membrane protein</topology>
    </subcellularLocation>
</comment>
<proteinExistence type="predicted"/>
<keyword evidence="2 5" id="KW-0812">Transmembrane</keyword>
<dbReference type="Gene3D" id="1.20.1530.20">
    <property type="match status" value="1"/>
</dbReference>
<feature type="transmembrane region" description="Helical" evidence="5">
    <location>
        <begin position="202"/>
        <end position="224"/>
    </location>
</feature>
<evidence type="ECO:0000256" key="1">
    <source>
        <dbReference type="ARBA" id="ARBA00004141"/>
    </source>
</evidence>
<dbReference type="Pfam" id="PF01758">
    <property type="entry name" value="SBF"/>
    <property type="match status" value="1"/>
</dbReference>
<protein>
    <submittedName>
        <fullName evidence="6">Bile acid:sodium symporter family protein</fullName>
    </submittedName>
</protein>
<keyword evidence="3 5" id="KW-1133">Transmembrane helix</keyword>
<keyword evidence="7" id="KW-1185">Reference proteome</keyword>
<dbReference type="InterPro" id="IPR002657">
    <property type="entry name" value="BilAc:Na_symport/Acr3"/>
</dbReference>
<feature type="transmembrane region" description="Helical" evidence="5">
    <location>
        <begin position="109"/>
        <end position="132"/>
    </location>
</feature>
<feature type="transmembrane region" description="Helical" evidence="5">
    <location>
        <begin position="279"/>
        <end position="302"/>
    </location>
</feature>
<dbReference type="PANTHER" id="PTHR10361">
    <property type="entry name" value="SODIUM-BILE ACID COTRANSPORTER"/>
    <property type="match status" value="1"/>
</dbReference>
<dbReference type="PANTHER" id="PTHR10361:SF28">
    <property type="entry name" value="P3 PROTEIN-RELATED"/>
    <property type="match status" value="1"/>
</dbReference>
<dbReference type="Proteomes" id="UP001215956">
    <property type="component" value="Unassembled WGS sequence"/>
</dbReference>
<keyword evidence="4 5" id="KW-0472">Membrane</keyword>
<evidence type="ECO:0000313" key="7">
    <source>
        <dbReference type="Proteomes" id="UP001215956"/>
    </source>
</evidence>
<evidence type="ECO:0000256" key="2">
    <source>
        <dbReference type="ARBA" id="ARBA00022692"/>
    </source>
</evidence>
<evidence type="ECO:0000256" key="3">
    <source>
        <dbReference type="ARBA" id="ARBA00022989"/>
    </source>
</evidence>
<dbReference type="InterPro" id="IPR038770">
    <property type="entry name" value="Na+/solute_symporter_sf"/>
</dbReference>
<feature type="transmembrane region" description="Helical" evidence="5">
    <location>
        <begin position="51"/>
        <end position="69"/>
    </location>
</feature>
<accession>A0ABT5XGV3</accession>
<name>A0ABT5XGV3_9EURY</name>
<comment type="caution">
    <text evidence="6">The sequence shown here is derived from an EMBL/GenBank/DDBJ whole genome shotgun (WGS) entry which is preliminary data.</text>
</comment>
<reference evidence="6 7" key="1">
    <citation type="submission" date="2023-03" db="EMBL/GenBank/DDBJ databases">
        <title>Whole genome sequencing of Methanotrichaceae archaeon M04Ac.</title>
        <authorList>
            <person name="Khomyakova M.A."/>
            <person name="Merkel A.Y."/>
            <person name="Slobodkin A.I."/>
        </authorList>
    </citation>
    <scope>NUCLEOTIDE SEQUENCE [LARGE SCALE GENOMIC DNA]</scope>
    <source>
        <strain evidence="6 7">M04Ac</strain>
    </source>
</reference>
<dbReference type="EMBL" id="JARFPL010000028">
    <property type="protein sequence ID" value="MDF0593727.1"/>
    <property type="molecule type" value="Genomic_DNA"/>
</dbReference>
<evidence type="ECO:0000313" key="6">
    <source>
        <dbReference type="EMBL" id="MDF0593727.1"/>
    </source>
</evidence>
<feature type="transmembrane region" description="Helical" evidence="5">
    <location>
        <begin position="21"/>
        <end position="39"/>
    </location>
</feature>
<evidence type="ECO:0000256" key="4">
    <source>
        <dbReference type="ARBA" id="ARBA00023136"/>
    </source>
</evidence>